<name>A0ABD3V9G9_SINWO</name>
<feature type="transmembrane region" description="Helical" evidence="5">
    <location>
        <begin position="80"/>
        <end position="102"/>
    </location>
</feature>
<comment type="subcellular location">
    <subcellularLocation>
        <location evidence="1">Membrane</location>
        <topology evidence="1">Multi-pass membrane protein</topology>
    </subcellularLocation>
</comment>
<feature type="transmembrane region" description="Helical" evidence="5">
    <location>
        <begin position="7"/>
        <end position="25"/>
    </location>
</feature>
<dbReference type="GO" id="GO:0016020">
    <property type="term" value="C:membrane"/>
    <property type="evidence" value="ECO:0007669"/>
    <property type="project" value="UniProtKB-SubCell"/>
</dbReference>
<feature type="transmembrane region" description="Helical" evidence="5">
    <location>
        <begin position="109"/>
        <end position="132"/>
    </location>
</feature>
<keyword evidence="4 5" id="KW-0472">Membrane</keyword>
<evidence type="ECO:0000256" key="5">
    <source>
        <dbReference type="SAM" id="Phobius"/>
    </source>
</evidence>
<dbReference type="InterPro" id="IPR019372">
    <property type="entry name" value="LHFPL"/>
</dbReference>
<protein>
    <submittedName>
        <fullName evidence="6">Uncharacterized protein</fullName>
    </submittedName>
</protein>
<keyword evidence="3 5" id="KW-1133">Transmembrane helix</keyword>
<evidence type="ECO:0000256" key="1">
    <source>
        <dbReference type="ARBA" id="ARBA00004141"/>
    </source>
</evidence>
<dbReference type="PANTHER" id="PTHR12489">
    <property type="entry name" value="LIPOMA HMGIC FUSION PARTNER-LIKE PROTEIN"/>
    <property type="match status" value="1"/>
</dbReference>
<evidence type="ECO:0000313" key="7">
    <source>
        <dbReference type="Proteomes" id="UP001634394"/>
    </source>
</evidence>
<evidence type="ECO:0000256" key="4">
    <source>
        <dbReference type="ARBA" id="ARBA00023136"/>
    </source>
</evidence>
<evidence type="ECO:0000313" key="6">
    <source>
        <dbReference type="EMBL" id="KAL3857233.1"/>
    </source>
</evidence>
<feature type="transmembrane region" description="Helical" evidence="5">
    <location>
        <begin position="161"/>
        <end position="183"/>
    </location>
</feature>
<dbReference type="Pfam" id="PF10242">
    <property type="entry name" value="L_HMGIC_fpl"/>
    <property type="match status" value="1"/>
</dbReference>
<dbReference type="Proteomes" id="UP001634394">
    <property type="component" value="Unassembled WGS sequence"/>
</dbReference>
<proteinExistence type="predicted"/>
<comment type="caution">
    <text evidence="6">The sequence shown here is derived from an EMBL/GenBank/DDBJ whole genome shotgun (WGS) entry which is preliminary data.</text>
</comment>
<keyword evidence="7" id="KW-1185">Reference proteome</keyword>
<dbReference type="AlphaFoldDB" id="A0ABD3V9G9"/>
<keyword evidence="2 5" id="KW-0812">Transmembrane</keyword>
<evidence type="ECO:0000256" key="2">
    <source>
        <dbReference type="ARBA" id="ARBA00022692"/>
    </source>
</evidence>
<dbReference type="PANTHER" id="PTHR12489:SF22">
    <property type="entry name" value="SI:DKEY-35M8.1"/>
    <property type="match status" value="1"/>
</dbReference>
<gene>
    <name evidence="6" type="ORF">ACJMK2_011925</name>
</gene>
<evidence type="ECO:0000256" key="3">
    <source>
        <dbReference type="ARBA" id="ARBA00022989"/>
    </source>
</evidence>
<sequence>MPTFVHYLWILLTLLVSVTCTYSLLQPEWFIHPDFIHSFGVYAYCLRDFRYTHARQICGYYGGQFGFSNVPSKAWKAASLLYGGGSMFLCISCLFTLISLCIRRGCDTIVILMTSYLQTAAVVFLMCGILSFPFGLSSDYFRHYCGESASIFHSDICSVGWAYMLAIVGTALSVFCPILSHFVDTSKDESSVIKTDV</sequence>
<dbReference type="EMBL" id="JBJQND010000013">
    <property type="protein sequence ID" value="KAL3857233.1"/>
    <property type="molecule type" value="Genomic_DNA"/>
</dbReference>
<organism evidence="6 7">
    <name type="scientific">Sinanodonta woodiana</name>
    <name type="common">Chinese pond mussel</name>
    <name type="synonym">Anodonta woodiana</name>
    <dbReference type="NCBI Taxonomy" id="1069815"/>
    <lineage>
        <taxon>Eukaryota</taxon>
        <taxon>Metazoa</taxon>
        <taxon>Spiralia</taxon>
        <taxon>Lophotrochozoa</taxon>
        <taxon>Mollusca</taxon>
        <taxon>Bivalvia</taxon>
        <taxon>Autobranchia</taxon>
        <taxon>Heteroconchia</taxon>
        <taxon>Palaeoheterodonta</taxon>
        <taxon>Unionida</taxon>
        <taxon>Unionoidea</taxon>
        <taxon>Unionidae</taxon>
        <taxon>Unioninae</taxon>
        <taxon>Sinanodonta</taxon>
    </lineage>
</organism>
<reference evidence="6 7" key="1">
    <citation type="submission" date="2024-11" db="EMBL/GenBank/DDBJ databases">
        <title>Chromosome-level genome assembly of the freshwater bivalve Anodonta woodiana.</title>
        <authorList>
            <person name="Chen X."/>
        </authorList>
    </citation>
    <scope>NUCLEOTIDE SEQUENCE [LARGE SCALE GENOMIC DNA]</scope>
    <source>
        <strain evidence="6">MN2024</strain>
        <tissue evidence="6">Gills</tissue>
    </source>
</reference>
<accession>A0ABD3V9G9</accession>